<dbReference type="GO" id="GO:0006605">
    <property type="term" value="P:protein targeting"/>
    <property type="evidence" value="ECO:0007669"/>
    <property type="project" value="UniProtKB-UniRule"/>
</dbReference>
<gene>
    <name evidence="9 10" type="primary">secE</name>
    <name evidence="10" type="ordered locus">AZC_0881</name>
</gene>
<dbReference type="PANTHER" id="PTHR33910:SF1">
    <property type="entry name" value="PROTEIN TRANSLOCASE SUBUNIT SECE"/>
    <property type="match status" value="1"/>
</dbReference>
<dbReference type="HOGENOM" id="CLU_1841018_0_0_5"/>
<evidence type="ECO:0000256" key="4">
    <source>
        <dbReference type="ARBA" id="ARBA00022692"/>
    </source>
</evidence>
<dbReference type="eggNOG" id="COG0690">
    <property type="taxonomic scope" value="Bacteria"/>
</dbReference>
<dbReference type="AlphaFoldDB" id="A8HTW9"/>
<evidence type="ECO:0000256" key="6">
    <source>
        <dbReference type="ARBA" id="ARBA00022989"/>
    </source>
</evidence>
<dbReference type="InterPro" id="IPR005807">
    <property type="entry name" value="SecE_bac"/>
</dbReference>
<evidence type="ECO:0000256" key="3">
    <source>
        <dbReference type="ARBA" id="ARBA00022475"/>
    </source>
</evidence>
<dbReference type="Proteomes" id="UP000000270">
    <property type="component" value="Chromosome"/>
</dbReference>
<keyword evidence="9" id="KW-0997">Cell inner membrane</keyword>
<comment type="similarity">
    <text evidence="9">Belongs to the SecE/SEC61-gamma family.</text>
</comment>
<comment type="subcellular location">
    <subcellularLocation>
        <location evidence="9">Cell inner membrane</location>
        <topology evidence="9">Single-pass membrane protein</topology>
    </subcellularLocation>
    <subcellularLocation>
        <location evidence="1">Membrane</location>
    </subcellularLocation>
</comment>
<keyword evidence="3 9" id="KW-1003">Cell membrane</keyword>
<reference evidence="10 11" key="1">
    <citation type="journal article" date="2007" name="Appl. Environ. Microbiol.">
        <title>Rhizobial factors required for stem nodule maturation and maintenance in Sesbania rostrata-Azorhizobium caulinodans ORS571 symbiosis.</title>
        <authorList>
            <person name="Suzuki S."/>
            <person name="Aono T."/>
            <person name="Lee KB."/>
            <person name="Suzuki T."/>
            <person name="Liu CT."/>
            <person name="Miwa H."/>
            <person name="Wakao S."/>
            <person name="Iki T."/>
            <person name="Oyaizu H."/>
        </authorList>
    </citation>
    <scope>NUCLEOTIDE SEQUENCE [LARGE SCALE GENOMIC DNA]</scope>
    <source>
        <strain evidence="11">ATCC 43989 / DSM 5975 / JCM 20966 / LMG 6465 / NBRC 14845 / NCIMB 13405 / ORS 571</strain>
    </source>
</reference>
<keyword evidence="2 9" id="KW-0813">Transport</keyword>
<feature type="transmembrane region" description="Helical" evidence="9">
    <location>
        <begin position="103"/>
        <end position="123"/>
    </location>
</feature>
<evidence type="ECO:0000256" key="1">
    <source>
        <dbReference type="ARBA" id="ARBA00004370"/>
    </source>
</evidence>
<dbReference type="InterPro" id="IPR038379">
    <property type="entry name" value="SecE_sf"/>
</dbReference>
<accession>A8HTW9</accession>
<dbReference type="GO" id="GO:0005886">
    <property type="term" value="C:plasma membrane"/>
    <property type="evidence" value="ECO:0007669"/>
    <property type="project" value="UniProtKB-SubCell"/>
</dbReference>
<dbReference type="GO" id="GO:0065002">
    <property type="term" value="P:intracellular protein transmembrane transport"/>
    <property type="evidence" value="ECO:0007669"/>
    <property type="project" value="UniProtKB-UniRule"/>
</dbReference>
<keyword evidence="4 9" id="KW-0812">Transmembrane</keyword>
<reference evidence="10 11" key="6">
    <citation type="journal article" date="2011" name="Appl. Environ. Microbiol.">
        <title>Involvement of the azorhizobial chromosome partition gene (parA) in the onset of bacteroid differentiation during Sesbania rostrata stem nodule development.</title>
        <authorList>
            <person name="Liu CT."/>
            <person name="Lee KB."/>
            <person name="Wang YS."/>
            <person name="Peng MH."/>
            <person name="Lee KT."/>
            <person name="Suzuki S."/>
            <person name="Suzuki T."/>
            <person name="Oyaizu H."/>
        </authorList>
    </citation>
    <scope>NUCLEOTIDE SEQUENCE [LARGE SCALE GENOMIC DNA]</scope>
    <source>
        <strain evidence="11">ATCC 43989 / DSM 5975 / JCM 20966 / LMG 6465 / NBRC 14845 / NCIMB 13405 / ORS 571</strain>
    </source>
</reference>
<dbReference type="GO" id="GO:0009306">
    <property type="term" value="P:protein secretion"/>
    <property type="evidence" value="ECO:0007669"/>
    <property type="project" value="UniProtKB-UniRule"/>
</dbReference>
<evidence type="ECO:0000313" key="10">
    <source>
        <dbReference type="EMBL" id="BAF86879.1"/>
    </source>
</evidence>
<protein>
    <recommendedName>
        <fullName evidence="9">Protein translocase subunit SecE</fullName>
    </recommendedName>
</protein>
<dbReference type="InterPro" id="IPR001901">
    <property type="entry name" value="Translocase_SecE/Sec61-g"/>
</dbReference>
<evidence type="ECO:0000256" key="8">
    <source>
        <dbReference type="ARBA" id="ARBA00023136"/>
    </source>
</evidence>
<dbReference type="STRING" id="438753.AZC_0881"/>
<comment type="subunit">
    <text evidence="9">Component of the Sec protein translocase complex. Heterotrimer consisting of SecY, SecE and SecG subunits. The heterotrimers can form oligomers, although 1 heterotrimer is thought to be able to translocate proteins. Interacts with the ribosome. Interacts with SecDF, and other proteins may be involved. Interacts with SecA.</text>
</comment>
<dbReference type="Pfam" id="PF00584">
    <property type="entry name" value="SecE"/>
    <property type="match status" value="1"/>
</dbReference>
<organism evidence="10 11">
    <name type="scientific">Azorhizobium caulinodans (strain ATCC 43989 / DSM 5975 / JCM 20966 / LMG 6465 / NBRC 14845 / NCIMB 13405 / ORS 571)</name>
    <dbReference type="NCBI Taxonomy" id="438753"/>
    <lineage>
        <taxon>Bacteria</taxon>
        <taxon>Pseudomonadati</taxon>
        <taxon>Pseudomonadota</taxon>
        <taxon>Alphaproteobacteria</taxon>
        <taxon>Hyphomicrobiales</taxon>
        <taxon>Xanthobacteraceae</taxon>
        <taxon>Azorhizobium</taxon>
    </lineage>
</organism>
<dbReference type="GO" id="GO:0008320">
    <property type="term" value="F:protein transmembrane transporter activity"/>
    <property type="evidence" value="ECO:0007669"/>
    <property type="project" value="UniProtKB-UniRule"/>
</dbReference>
<keyword evidence="8 9" id="KW-0472">Membrane</keyword>
<evidence type="ECO:0000256" key="7">
    <source>
        <dbReference type="ARBA" id="ARBA00023010"/>
    </source>
</evidence>
<keyword evidence="7 9" id="KW-0811">Translocation</keyword>
<evidence type="ECO:0000256" key="9">
    <source>
        <dbReference type="HAMAP-Rule" id="MF_00422"/>
    </source>
</evidence>
<dbReference type="PANTHER" id="PTHR33910">
    <property type="entry name" value="PROTEIN TRANSLOCASE SUBUNIT SECE"/>
    <property type="match status" value="1"/>
</dbReference>
<dbReference type="Gene3D" id="1.20.5.1030">
    <property type="entry name" value="Preprotein translocase secy subunit"/>
    <property type="match status" value="1"/>
</dbReference>
<dbReference type="EMBL" id="AP009384">
    <property type="protein sequence ID" value="BAF86879.1"/>
    <property type="molecule type" value="Genomic_DNA"/>
</dbReference>
<evidence type="ECO:0000256" key="2">
    <source>
        <dbReference type="ARBA" id="ARBA00022448"/>
    </source>
</evidence>
<dbReference type="KEGG" id="azc:AZC_0881"/>
<reference evidence="10 11" key="3">
    <citation type="journal article" date="2008" name="BMC Genomics">
        <title>The genome of the versatile nitrogen fixer Azorhizobium caulinodans ORS571.</title>
        <authorList>
            <person name="Lee KB."/>
            <person name="Backer P.D."/>
            <person name="Aono T."/>
            <person name="Liu CT."/>
            <person name="Suzuki S."/>
            <person name="Suzuki T."/>
            <person name="Kaneko T."/>
            <person name="Yamada M."/>
            <person name="Tabata S."/>
            <person name="Kupfer D.M."/>
            <person name="Najar F.Z."/>
            <person name="Wiley G.B."/>
            <person name="Roe B."/>
            <person name="Binnewies T.T."/>
            <person name="Ussery D.W."/>
            <person name="D'Haeze W."/>
            <person name="Herder J.D."/>
            <person name="Gevers D."/>
            <person name="Vereecke D."/>
            <person name="Holsters M."/>
            <person name="Oyaizu H."/>
        </authorList>
    </citation>
    <scope>NUCLEOTIDE SEQUENCE [LARGE SCALE GENOMIC DNA]</scope>
    <source>
        <strain evidence="11">ATCC 43989 / DSM 5975 / JCM 20966 / LMG 6465 / NBRC 14845 / NCIMB 13405 / ORS 571</strain>
    </source>
</reference>
<reference evidence="10 11" key="4">
    <citation type="journal article" date="2009" name="Appl. Environ. Microbiol.">
        <title>Comparative genome-wide transcriptional profiling of Azorhizobium caulinodans ORS571 grown under free-living and symbiotic conditions.</title>
        <authorList>
            <person name="Tsukada S."/>
            <person name="Aono T."/>
            <person name="Akiba N."/>
            <person name="Lee KB."/>
            <person name="Liu CT."/>
            <person name="Toyazaki H."/>
            <person name="Oyaizu H."/>
        </authorList>
    </citation>
    <scope>NUCLEOTIDE SEQUENCE [LARGE SCALE GENOMIC DNA]</scope>
    <source>
        <strain evidence="11">ATCC 43989 / DSM 5975 / JCM 20966 / LMG 6465 / NBRC 14845 / NCIMB 13405 / ORS 571</strain>
    </source>
</reference>
<name>A8HTW9_AZOC5</name>
<evidence type="ECO:0000313" key="11">
    <source>
        <dbReference type="Proteomes" id="UP000000270"/>
    </source>
</evidence>
<dbReference type="GO" id="GO:0043952">
    <property type="term" value="P:protein transport by the Sec complex"/>
    <property type="evidence" value="ECO:0007669"/>
    <property type="project" value="UniProtKB-UniRule"/>
</dbReference>
<dbReference type="HAMAP" id="MF_00422">
    <property type="entry name" value="SecE"/>
    <property type="match status" value="1"/>
</dbReference>
<reference evidence="10 11" key="5">
    <citation type="journal article" date="2010" name="Appl. Environ. Microbiol.">
        <title>phrR-like gene praR of Azorhizobium caulinodans ORS571 is essential for symbiosis with Sesbania rostrata and is involved in expression of reb genes.</title>
        <authorList>
            <person name="Akiba N."/>
            <person name="Aono T."/>
            <person name="Toyazaki H."/>
            <person name="Sato S."/>
            <person name="Oyaizu H."/>
        </authorList>
    </citation>
    <scope>NUCLEOTIDE SEQUENCE [LARGE SCALE GENOMIC DNA]</scope>
    <source>
        <strain evidence="11">ATCC 43989 / DSM 5975 / JCM 20966 / LMG 6465 / NBRC 14845 / NCIMB 13405 / ORS 571</strain>
    </source>
</reference>
<keyword evidence="11" id="KW-1185">Reference proteome</keyword>
<sequence length="139" mass="15471">MWHLRHWRGVPDVSGKGLTWPAFAGSSSKRPPQGAGRMARFSGGLAGRMSCRAAARSERWLQRGRHCLAGGRSDMAKNSPVEFFQQVRTETAKVTWPSRRETLITTAMVFVMVLLASIFFLVVDQILRFGVSQILSIGH</sequence>
<keyword evidence="5 9" id="KW-0653">Protein transport</keyword>
<comment type="function">
    <text evidence="9">Essential subunit of the Sec protein translocation channel SecYEG. Clamps together the 2 halves of SecY. May contact the channel plug during translocation.</text>
</comment>
<keyword evidence="6 9" id="KW-1133">Transmembrane helix</keyword>
<proteinExistence type="inferred from homology"/>
<dbReference type="NCBIfam" id="TIGR00964">
    <property type="entry name" value="secE_bact"/>
    <property type="match status" value="1"/>
</dbReference>
<evidence type="ECO:0000256" key="5">
    <source>
        <dbReference type="ARBA" id="ARBA00022927"/>
    </source>
</evidence>
<reference evidence="11" key="2">
    <citation type="submission" date="2007-04" db="EMBL/GenBank/DDBJ databases">
        <title>Complete genome sequence of the nitrogen-fixing bacterium Azorhizobium caulinodans ORS571.</title>
        <authorList>
            <person name="Lee K.B."/>
            <person name="Backer P.D."/>
            <person name="Aono T."/>
            <person name="Liu C.T."/>
            <person name="Suzuki S."/>
            <person name="Suzuki T."/>
            <person name="Kaneko T."/>
            <person name="Yamada M."/>
            <person name="Tabata S."/>
            <person name="Kupfer D.M."/>
            <person name="Najar F.Z."/>
            <person name="Wiley G.B."/>
            <person name="Roe B."/>
            <person name="Binnewies T."/>
            <person name="Ussery D."/>
            <person name="Vereecke D."/>
            <person name="Gevers D."/>
            <person name="Holsters M."/>
            <person name="Oyaizu H."/>
        </authorList>
    </citation>
    <scope>NUCLEOTIDE SEQUENCE [LARGE SCALE GENOMIC DNA]</scope>
    <source>
        <strain evidence="11">ATCC 43989 / DSM 5975 / JCM 20966 / LMG 6465 / NBRC 14845 / NCIMB 13405 / ORS 571</strain>
    </source>
</reference>